<keyword evidence="3 6" id="KW-0378">Hydrolase</keyword>
<dbReference type="SUPFAM" id="SSF55486">
    <property type="entry name" value="Metalloproteases ('zincins'), catalytic domain"/>
    <property type="match status" value="1"/>
</dbReference>
<dbReference type="Gene3D" id="1.10.1370.30">
    <property type="match status" value="1"/>
</dbReference>
<dbReference type="Proteomes" id="UP000240509">
    <property type="component" value="Unassembled WGS sequence"/>
</dbReference>
<evidence type="ECO:0000256" key="3">
    <source>
        <dbReference type="ARBA" id="ARBA00022801"/>
    </source>
</evidence>
<sequence>MTKYYQETLDFQNTEEIKAGYEKLLGENISSVTQLEDWLTRVSRFQEEIEEGLSGHYIDFQCLSNSPEMKKQFEYDQKYIEPLRKKYTALLDEKLLASAFLKKLPQEFYHQLLKRKRNSQELFREENIQLEIEEDRLTSDYFEITGNMTVDWEGEEKSLSELSPLFESTDREMRKKAMTLSQEAFKEKESNLQQIMTELIHIRHKKALNAGLTDYRDYMFKEYERFDYTPEDCHRLAQAVKKHITPLKTASQRRHQKELHLHEYRPWDARGTGPDEIPLKPFTNPETLVDKAARIFGHLDPHFSSLLRTMDNKEMLDLTARKGKAPGGFCTPLPVTGYSFIFMNAAGTHDDVVTILHEMGHCIHNDLSKHFHLADYKETPMESAELASMSMELLTMDYWGYYYEDSRELRQAKRNHFRDILSFLPMGVIIDQFQHWMYENPAHTEEERLKKFRELQEEFDARHIEWEGFEHWRERSWMRILHIFEVPFYFIEYVIAQLGALQIYKNYRENPDKTLTNYKKALKAGSSKSLPEIYQEAGISFDFSENVIKELADFLKTELETLEID</sequence>
<evidence type="ECO:0000256" key="2">
    <source>
        <dbReference type="ARBA" id="ARBA00022723"/>
    </source>
</evidence>
<dbReference type="GO" id="GO:0046872">
    <property type="term" value="F:metal ion binding"/>
    <property type="evidence" value="ECO:0007669"/>
    <property type="project" value="UniProtKB-UniRule"/>
</dbReference>
<name>A0A2T4U6G5_9BACI</name>
<comment type="caution">
    <text evidence="8">The sequence shown here is derived from an EMBL/GenBank/DDBJ whole genome shotgun (WGS) entry which is preliminary data.</text>
</comment>
<dbReference type="PANTHER" id="PTHR11804">
    <property type="entry name" value="PROTEASE M3 THIMET OLIGOPEPTIDASE-RELATED"/>
    <property type="match status" value="1"/>
</dbReference>
<keyword evidence="9" id="KW-1185">Reference proteome</keyword>
<keyword evidence="4 6" id="KW-0862">Zinc</keyword>
<keyword evidence="1 6" id="KW-0645">Protease</keyword>
<proteinExistence type="inferred from homology"/>
<dbReference type="RefSeq" id="WP_107584791.1">
    <property type="nucleotide sequence ID" value="NZ_PZJJ01000011.1"/>
</dbReference>
<evidence type="ECO:0000256" key="5">
    <source>
        <dbReference type="ARBA" id="ARBA00023049"/>
    </source>
</evidence>
<dbReference type="InterPro" id="IPR011976">
    <property type="entry name" value="Pept_M3B_oligopep-rel"/>
</dbReference>
<dbReference type="GO" id="GO:0006508">
    <property type="term" value="P:proteolysis"/>
    <property type="evidence" value="ECO:0007669"/>
    <property type="project" value="UniProtKB-KW"/>
</dbReference>
<protein>
    <submittedName>
        <fullName evidence="8">M3 family oligoendopeptidase</fullName>
    </submittedName>
</protein>
<accession>A0A2T4U6G5</accession>
<evidence type="ECO:0000313" key="8">
    <source>
        <dbReference type="EMBL" id="PTL38991.1"/>
    </source>
</evidence>
<comment type="similarity">
    <text evidence="6">Belongs to the peptidase M3 family.</text>
</comment>
<gene>
    <name evidence="8" type="ORF">C6Y45_08400</name>
</gene>
<dbReference type="NCBIfam" id="TIGR02289">
    <property type="entry name" value="M3_not_pepF"/>
    <property type="match status" value="1"/>
</dbReference>
<dbReference type="CDD" id="cd09606">
    <property type="entry name" value="M3B_PepF"/>
    <property type="match status" value="1"/>
</dbReference>
<evidence type="ECO:0000256" key="6">
    <source>
        <dbReference type="RuleBase" id="RU003435"/>
    </source>
</evidence>
<feature type="domain" description="Peptidase M3A/M3B catalytic" evidence="7">
    <location>
        <begin position="167"/>
        <end position="551"/>
    </location>
</feature>
<dbReference type="AlphaFoldDB" id="A0A2T4U6G5"/>
<organism evidence="8 9">
    <name type="scientific">Alkalicoccus saliphilus</name>
    <dbReference type="NCBI Taxonomy" id="200989"/>
    <lineage>
        <taxon>Bacteria</taxon>
        <taxon>Bacillati</taxon>
        <taxon>Bacillota</taxon>
        <taxon>Bacilli</taxon>
        <taxon>Bacillales</taxon>
        <taxon>Bacillaceae</taxon>
        <taxon>Alkalicoccus</taxon>
    </lineage>
</organism>
<keyword evidence="2 6" id="KW-0479">Metal-binding</keyword>
<dbReference type="Pfam" id="PF01432">
    <property type="entry name" value="Peptidase_M3"/>
    <property type="match status" value="1"/>
</dbReference>
<evidence type="ECO:0000259" key="7">
    <source>
        <dbReference type="Pfam" id="PF01432"/>
    </source>
</evidence>
<keyword evidence="5 6" id="KW-0482">Metalloprotease</keyword>
<evidence type="ECO:0000256" key="1">
    <source>
        <dbReference type="ARBA" id="ARBA00022670"/>
    </source>
</evidence>
<dbReference type="PANTHER" id="PTHR11804:SF48">
    <property type="entry name" value="PUTATIVE-RELATED"/>
    <property type="match status" value="1"/>
</dbReference>
<evidence type="ECO:0000313" key="9">
    <source>
        <dbReference type="Proteomes" id="UP000240509"/>
    </source>
</evidence>
<dbReference type="OrthoDB" id="9762795at2"/>
<comment type="cofactor">
    <cofactor evidence="6">
        <name>Zn(2+)</name>
        <dbReference type="ChEBI" id="CHEBI:29105"/>
    </cofactor>
    <text evidence="6">Binds 1 zinc ion.</text>
</comment>
<dbReference type="EMBL" id="PZJJ01000011">
    <property type="protein sequence ID" value="PTL38991.1"/>
    <property type="molecule type" value="Genomic_DNA"/>
</dbReference>
<evidence type="ECO:0000256" key="4">
    <source>
        <dbReference type="ARBA" id="ARBA00022833"/>
    </source>
</evidence>
<dbReference type="InterPro" id="IPR045090">
    <property type="entry name" value="Pept_M3A_M3B"/>
</dbReference>
<dbReference type="GO" id="GO:0004222">
    <property type="term" value="F:metalloendopeptidase activity"/>
    <property type="evidence" value="ECO:0007669"/>
    <property type="project" value="InterPro"/>
</dbReference>
<dbReference type="GO" id="GO:0006518">
    <property type="term" value="P:peptide metabolic process"/>
    <property type="evidence" value="ECO:0007669"/>
    <property type="project" value="TreeGrafter"/>
</dbReference>
<reference evidence="8 9" key="1">
    <citation type="submission" date="2018-03" db="EMBL/GenBank/DDBJ databases">
        <title>Alkalicoccus saliphilus sp. nov., isolated from a mineral pool.</title>
        <authorList>
            <person name="Zhao B."/>
        </authorList>
    </citation>
    <scope>NUCLEOTIDE SEQUENCE [LARGE SCALE GENOMIC DNA]</scope>
    <source>
        <strain evidence="8 9">6AG</strain>
    </source>
</reference>
<dbReference type="InterPro" id="IPR001567">
    <property type="entry name" value="Pept_M3A_M3B_dom"/>
</dbReference>